<dbReference type="AlphaFoldDB" id="Q4STV2"/>
<comment type="caution">
    <text evidence="2">The sequence shown here is derived from an EMBL/GenBank/DDBJ whole genome shotgun (WGS) entry which is preliminary data.</text>
</comment>
<dbReference type="EMBL" id="CAAE01014106">
    <property type="protein sequence ID" value="CAF95930.1"/>
    <property type="molecule type" value="Genomic_DNA"/>
</dbReference>
<organism evidence="2">
    <name type="scientific">Tetraodon nigroviridis</name>
    <name type="common">Spotted green pufferfish</name>
    <name type="synonym">Chelonodon nigroviridis</name>
    <dbReference type="NCBI Taxonomy" id="99883"/>
    <lineage>
        <taxon>Eukaryota</taxon>
        <taxon>Metazoa</taxon>
        <taxon>Chordata</taxon>
        <taxon>Craniata</taxon>
        <taxon>Vertebrata</taxon>
        <taxon>Euteleostomi</taxon>
        <taxon>Actinopterygii</taxon>
        <taxon>Neopterygii</taxon>
        <taxon>Teleostei</taxon>
        <taxon>Neoteleostei</taxon>
        <taxon>Acanthomorphata</taxon>
        <taxon>Eupercaria</taxon>
        <taxon>Tetraodontiformes</taxon>
        <taxon>Tetradontoidea</taxon>
        <taxon>Tetraodontidae</taxon>
        <taxon>Tetraodon</taxon>
    </lineage>
</organism>
<gene>
    <name evidence="2" type="ORF">GSTENG00012772001</name>
</gene>
<proteinExistence type="predicted"/>
<name>Q4STV2_TETNG</name>
<protein>
    <submittedName>
        <fullName evidence="2">(spotted green pufferfish) hypothetical protein</fullName>
    </submittedName>
</protein>
<evidence type="ECO:0000313" key="2">
    <source>
        <dbReference type="EMBL" id="CAF95930.1"/>
    </source>
</evidence>
<feature type="region of interest" description="Disordered" evidence="1">
    <location>
        <begin position="1"/>
        <end position="28"/>
    </location>
</feature>
<evidence type="ECO:0000256" key="1">
    <source>
        <dbReference type="SAM" id="MobiDB-lite"/>
    </source>
</evidence>
<reference evidence="2" key="1">
    <citation type="journal article" date="2004" name="Nature">
        <title>Genome duplication in the teleost fish Tetraodon nigroviridis reveals the early vertebrate proto-karyotype.</title>
        <authorList>
            <person name="Jaillon O."/>
            <person name="Aury J.-M."/>
            <person name="Brunet F."/>
            <person name="Petit J.-L."/>
            <person name="Stange-Thomann N."/>
            <person name="Mauceli E."/>
            <person name="Bouneau L."/>
            <person name="Fischer C."/>
            <person name="Ozouf-Costaz C."/>
            <person name="Bernot A."/>
            <person name="Nicaud S."/>
            <person name="Jaffe D."/>
            <person name="Fisher S."/>
            <person name="Lutfalla G."/>
            <person name="Dossat C."/>
            <person name="Segurens B."/>
            <person name="Dasilva C."/>
            <person name="Salanoubat M."/>
            <person name="Levy M."/>
            <person name="Boudet N."/>
            <person name="Castellano S."/>
            <person name="Anthouard V."/>
            <person name="Jubin C."/>
            <person name="Castelli V."/>
            <person name="Katinka M."/>
            <person name="Vacherie B."/>
            <person name="Biemont C."/>
            <person name="Skalli Z."/>
            <person name="Cattolico L."/>
            <person name="Poulain J."/>
            <person name="De Berardinis V."/>
            <person name="Cruaud C."/>
            <person name="Duprat S."/>
            <person name="Brottier P."/>
            <person name="Coutanceau J.-P."/>
            <person name="Gouzy J."/>
            <person name="Parra G."/>
            <person name="Lardier G."/>
            <person name="Chapple C."/>
            <person name="McKernan K.J."/>
            <person name="McEwan P."/>
            <person name="Bosak S."/>
            <person name="Kellis M."/>
            <person name="Volff J.-N."/>
            <person name="Guigo R."/>
            <person name="Zody M.C."/>
            <person name="Mesirov J."/>
            <person name="Lindblad-Toh K."/>
            <person name="Birren B."/>
            <person name="Nusbaum C."/>
            <person name="Kahn D."/>
            <person name="Robinson-Rechavi M."/>
            <person name="Laudet V."/>
            <person name="Schachter V."/>
            <person name="Quetier F."/>
            <person name="Saurin W."/>
            <person name="Scarpelli C."/>
            <person name="Wincker P."/>
            <person name="Lander E.S."/>
            <person name="Weissenbach J."/>
            <person name="Roest Crollius H."/>
        </authorList>
    </citation>
    <scope>NUCLEOTIDE SEQUENCE [LARGE SCALE GENOMIC DNA]</scope>
</reference>
<reference evidence="2" key="2">
    <citation type="submission" date="2004-02" db="EMBL/GenBank/DDBJ databases">
        <authorList>
            <consortium name="Genoscope"/>
            <consortium name="Whitehead Institute Centre for Genome Research"/>
        </authorList>
    </citation>
    <scope>NUCLEOTIDE SEQUENCE</scope>
</reference>
<sequence>MADAKRAVLPLEQQLDEGAGGGESSVGRKEDMSEVWLLLLWVQEVGDQALQGGGLQPPNLHGVVLDTGRGELGWVRARKGGLPCAR</sequence>
<dbReference type="KEGG" id="tng:GSTEN00012772G001"/>
<accession>Q4STV2</accession>